<dbReference type="InterPro" id="IPR017452">
    <property type="entry name" value="GPCR_Rhodpsn_7TM"/>
</dbReference>
<evidence type="ECO:0000256" key="4">
    <source>
        <dbReference type="ARBA" id="ARBA00022989"/>
    </source>
</evidence>
<evidence type="ECO:0000256" key="1">
    <source>
        <dbReference type="ARBA" id="ARBA00004651"/>
    </source>
</evidence>
<evidence type="ECO:0000256" key="8">
    <source>
        <dbReference type="ARBA" id="ARBA00023224"/>
    </source>
</evidence>
<accession>A0A8R1UBZ7</accession>
<keyword evidence="3 9" id="KW-0812">Transmembrane</keyword>
<dbReference type="PANTHER" id="PTHR24229">
    <property type="entry name" value="NEUROPEPTIDES RECEPTOR"/>
    <property type="match status" value="1"/>
</dbReference>
<dbReference type="OrthoDB" id="6076970at2759"/>
<feature type="transmembrane region" description="Helical" evidence="11">
    <location>
        <begin position="203"/>
        <end position="225"/>
    </location>
</feature>
<name>A0A2A6CEY4_PRIPA</name>
<accession>A0A2A6CEY4</accession>
<dbReference type="GO" id="GO:0005886">
    <property type="term" value="C:plasma membrane"/>
    <property type="evidence" value="ECO:0000318"/>
    <property type="project" value="GO_Central"/>
</dbReference>
<comment type="subcellular location">
    <subcellularLocation>
        <location evidence="1">Cell membrane</location>
        <topology evidence="1">Multi-pass membrane protein</topology>
    </subcellularLocation>
</comment>
<dbReference type="InterPro" id="IPR000276">
    <property type="entry name" value="GPCR_Rhodpsn"/>
</dbReference>
<keyword evidence="4 11" id="KW-1133">Transmembrane helix</keyword>
<dbReference type="AlphaFoldDB" id="A0A2A6CEY4"/>
<evidence type="ECO:0000256" key="5">
    <source>
        <dbReference type="ARBA" id="ARBA00023040"/>
    </source>
</evidence>
<evidence type="ECO:0000256" key="2">
    <source>
        <dbReference type="ARBA" id="ARBA00022475"/>
    </source>
</evidence>
<dbReference type="Gene3D" id="1.20.1070.10">
    <property type="entry name" value="Rhodopsin 7-helix transmembrane proteins"/>
    <property type="match status" value="1"/>
</dbReference>
<feature type="transmembrane region" description="Helical" evidence="11">
    <location>
        <begin position="257"/>
        <end position="278"/>
    </location>
</feature>
<comment type="similarity">
    <text evidence="9">Belongs to the G-protein coupled receptor 1 family.</text>
</comment>
<proteinExistence type="inferred from homology"/>
<dbReference type="GO" id="GO:0043005">
    <property type="term" value="C:neuron projection"/>
    <property type="evidence" value="ECO:0000318"/>
    <property type="project" value="GO_Central"/>
</dbReference>
<evidence type="ECO:0000256" key="6">
    <source>
        <dbReference type="ARBA" id="ARBA00023136"/>
    </source>
</evidence>
<keyword evidence="2" id="KW-1003">Cell membrane</keyword>
<dbReference type="PANTHER" id="PTHR24229:SF50">
    <property type="entry name" value="G-PROTEIN COUPLED RECEPTORS FAMILY 1 PROFILE DOMAIN-CONTAINING PROTEIN"/>
    <property type="match status" value="1"/>
</dbReference>
<evidence type="ECO:0000256" key="10">
    <source>
        <dbReference type="SAM" id="MobiDB-lite"/>
    </source>
</evidence>
<keyword evidence="7 9" id="KW-0675">Receptor</keyword>
<feature type="transmembrane region" description="Helical" evidence="11">
    <location>
        <begin position="120"/>
        <end position="140"/>
    </location>
</feature>
<feature type="compositionally biased region" description="Polar residues" evidence="10">
    <location>
        <begin position="386"/>
        <end position="410"/>
    </location>
</feature>
<feature type="transmembrane region" description="Helical" evidence="11">
    <location>
        <begin position="36"/>
        <end position="61"/>
    </location>
</feature>
<organism evidence="12 13">
    <name type="scientific">Pristionchus pacificus</name>
    <name type="common">Parasitic nematode worm</name>
    <dbReference type="NCBI Taxonomy" id="54126"/>
    <lineage>
        <taxon>Eukaryota</taxon>
        <taxon>Metazoa</taxon>
        <taxon>Ecdysozoa</taxon>
        <taxon>Nematoda</taxon>
        <taxon>Chromadorea</taxon>
        <taxon>Rhabditida</taxon>
        <taxon>Rhabditina</taxon>
        <taxon>Diplogasteromorpha</taxon>
        <taxon>Diplogasteroidea</taxon>
        <taxon>Neodiplogasteridae</taxon>
        <taxon>Pristionchus</taxon>
    </lineage>
</organism>
<feature type="transmembrane region" description="Helical" evidence="11">
    <location>
        <begin position="152"/>
        <end position="174"/>
    </location>
</feature>
<feature type="compositionally biased region" description="Low complexity" evidence="10">
    <location>
        <begin position="468"/>
        <end position="477"/>
    </location>
</feature>
<dbReference type="SUPFAM" id="SSF81321">
    <property type="entry name" value="Family A G protein-coupled receptor-like"/>
    <property type="match status" value="1"/>
</dbReference>
<keyword evidence="6 11" id="KW-0472">Membrane</keyword>
<evidence type="ECO:0000313" key="12">
    <source>
        <dbReference type="EnsemblMetazoa" id="PPA13927.1"/>
    </source>
</evidence>
<dbReference type="EnsemblMetazoa" id="PPA13927.1">
    <property type="protein sequence ID" value="PPA13927.1"/>
    <property type="gene ID" value="WBGene00103481"/>
</dbReference>
<dbReference type="Proteomes" id="UP000005239">
    <property type="component" value="Unassembled WGS sequence"/>
</dbReference>
<gene>
    <name evidence="12" type="primary">WBGene00103481</name>
</gene>
<reference evidence="12" key="2">
    <citation type="submission" date="2022-06" db="UniProtKB">
        <authorList>
            <consortium name="EnsemblMetazoa"/>
        </authorList>
    </citation>
    <scope>IDENTIFICATION</scope>
    <source>
        <strain evidence="12">PS312</strain>
    </source>
</reference>
<dbReference type="PROSITE" id="PS50262">
    <property type="entry name" value="G_PROTEIN_RECEP_F1_2"/>
    <property type="match status" value="1"/>
</dbReference>
<feature type="transmembrane region" description="Helical" evidence="11">
    <location>
        <begin position="73"/>
        <end position="96"/>
    </location>
</feature>
<evidence type="ECO:0000256" key="3">
    <source>
        <dbReference type="ARBA" id="ARBA00022692"/>
    </source>
</evidence>
<dbReference type="Pfam" id="PF00001">
    <property type="entry name" value="7tm_1"/>
    <property type="match status" value="1"/>
</dbReference>
<dbReference type="CDD" id="cd00637">
    <property type="entry name" value="7tm_classA_rhodopsin-like"/>
    <property type="match status" value="1"/>
</dbReference>
<feature type="region of interest" description="Disordered" evidence="10">
    <location>
        <begin position="451"/>
        <end position="479"/>
    </location>
</feature>
<sequence length="559" mass="62484">NNAPMNDTFNGTFRNGTSAMAAGAGSGPVSAHTLRLALTVTHLSLVCIGTVNLLVIVLILLRPRYMRSITNVYMIGLCLADFIYLTNLTLVAATQLSDKSWPFGSMICTLYHGTETTGKYASVLFVVLLASDRYCAMCRANWCARYRNYQTAIFLSVCAWIVAFLFSLPLYLYASQVYVRFKESGATVIYCIANWPSSDSARWYISISSICLFAAPMVFIIYFYYHILIKLREAVKGSKRLQRASSTRAPYQRVTRLVLWVVIFHVICWSPFWLFNLFSSIFKTRISTHFERIVVNILHLFPYVNCALNPLLYAAHAENFRLACRSLFGCAVPDDTAARNEKSKYISNNNRDVVHKDSKYVTAAVIPVDGDSIVANYTIIKPSENNNRNFLTQPEVPSNRSLSDSNTLQNKHAKIEAQNSIANSRGYSSFSCNTRQVEKCSVSSTILFPNHPAGESTPSWNRAMANRSSSKSHLALPSSPPRLSISHTLSAVRVSERVCGMESVRYLPSSSSEVHSTMRMMCISDRLFISRAISPSLAGERTCNAKRASLAQPRSNEYL</sequence>
<reference evidence="13" key="1">
    <citation type="journal article" date="2008" name="Nat. Genet.">
        <title>The Pristionchus pacificus genome provides a unique perspective on nematode lifestyle and parasitism.</title>
        <authorList>
            <person name="Dieterich C."/>
            <person name="Clifton S.W."/>
            <person name="Schuster L.N."/>
            <person name="Chinwalla A."/>
            <person name="Delehaunty K."/>
            <person name="Dinkelacker I."/>
            <person name="Fulton L."/>
            <person name="Fulton R."/>
            <person name="Godfrey J."/>
            <person name="Minx P."/>
            <person name="Mitreva M."/>
            <person name="Roeseler W."/>
            <person name="Tian H."/>
            <person name="Witte H."/>
            <person name="Yang S.P."/>
            <person name="Wilson R.K."/>
            <person name="Sommer R.J."/>
        </authorList>
    </citation>
    <scope>NUCLEOTIDE SEQUENCE [LARGE SCALE GENOMIC DNA]</scope>
    <source>
        <strain evidence="13">PS312</strain>
    </source>
</reference>
<feature type="region of interest" description="Disordered" evidence="10">
    <location>
        <begin position="386"/>
        <end position="417"/>
    </location>
</feature>
<keyword evidence="13" id="KW-1185">Reference proteome</keyword>
<evidence type="ECO:0000256" key="11">
    <source>
        <dbReference type="SAM" id="Phobius"/>
    </source>
</evidence>
<keyword evidence="5 9" id="KW-0297">G-protein coupled receptor</keyword>
<keyword evidence="8 9" id="KW-0807">Transducer</keyword>
<evidence type="ECO:0000256" key="9">
    <source>
        <dbReference type="RuleBase" id="RU000688"/>
    </source>
</evidence>
<evidence type="ECO:0000313" key="13">
    <source>
        <dbReference type="Proteomes" id="UP000005239"/>
    </source>
</evidence>
<evidence type="ECO:0000256" key="7">
    <source>
        <dbReference type="ARBA" id="ARBA00023170"/>
    </source>
</evidence>
<dbReference type="GO" id="GO:0004930">
    <property type="term" value="F:G protein-coupled receptor activity"/>
    <property type="evidence" value="ECO:0000318"/>
    <property type="project" value="GO_Central"/>
</dbReference>
<protein>
    <submittedName>
        <fullName evidence="12">Npr-16</fullName>
    </submittedName>
</protein>
<dbReference type="GO" id="GO:0042277">
    <property type="term" value="F:peptide binding"/>
    <property type="evidence" value="ECO:0000318"/>
    <property type="project" value="GO_Central"/>
</dbReference>
<dbReference type="PRINTS" id="PR00237">
    <property type="entry name" value="GPCRRHODOPSN"/>
</dbReference>
<dbReference type="PROSITE" id="PS00237">
    <property type="entry name" value="G_PROTEIN_RECEP_F1_1"/>
    <property type="match status" value="1"/>
</dbReference>